<keyword evidence="3" id="KW-1185">Reference proteome</keyword>
<keyword evidence="1" id="KW-0812">Transmembrane</keyword>
<dbReference type="Proteomes" id="UP000236654">
    <property type="component" value="Unassembled WGS sequence"/>
</dbReference>
<evidence type="ECO:0000313" key="2">
    <source>
        <dbReference type="EMBL" id="PKR81991.1"/>
    </source>
</evidence>
<feature type="transmembrane region" description="Helical" evidence="1">
    <location>
        <begin position="142"/>
        <end position="165"/>
    </location>
</feature>
<reference evidence="2 3" key="1">
    <citation type="submission" date="2017-12" db="EMBL/GenBank/DDBJ databases">
        <title>The draft genome sequence of Brumimicrobium saltpan LHR20.</title>
        <authorList>
            <person name="Do Z.-J."/>
            <person name="Luo H.-R."/>
        </authorList>
    </citation>
    <scope>NUCLEOTIDE SEQUENCE [LARGE SCALE GENOMIC DNA]</scope>
    <source>
        <strain evidence="2 3">LHR20</strain>
    </source>
</reference>
<organism evidence="2 3">
    <name type="scientific">Brumimicrobium salinarum</name>
    <dbReference type="NCBI Taxonomy" id="2058658"/>
    <lineage>
        <taxon>Bacteria</taxon>
        <taxon>Pseudomonadati</taxon>
        <taxon>Bacteroidota</taxon>
        <taxon>Flavobacteriia</taxon>
        <taxon>Flavobacteriales</taxon>
        <taxon>Crocinitomicaceae</taxon>
        <taxon>Brumimicrobium</taxon>
    </lineage>
</organism>
<name>A0A2I0R5X7_9FLAO</name>
<keyword evidence="1" id="KW-1133">Transmembrane helix</keyword>
<feature type="transmembrane region" description="Helical" evidence="1">
    <location>
        <begin position="108"/>
        <end position="130"/>
    </location>
</feature>
<dbReference type="RefSeq" id="WP_101333137.1">
    <property type="nucleotide sequence ID" value="NZ_PJNI01000001.1"/>
</dbReference>
<accession>A0A2I0R5X7</accession>
<proteinExistence type="predicted"/>
<keyword evidence="1" id="KW-0472">Membrane</keyword>
<dbReference type="EMBL" id="PJNI01000001">
    <property type="protein sequence ID" value="PKR81991.1"/>
    <property type="molecule type" value="Genomic_DNA"/>
</dbReference>
<gene>
    <name evidence="2" type="ORF">CW751_01240</name>
</gene>
<evidence type="ECO:0000256" key="1">
    <source>
        <dbReference type="SAM" id="Phobius"/>
    </source>
</evidence>
<dbReference type="OrthoDB" id="1132160at2"/>
<comment type="caution">
    <text evidence="2">The sequence shown here is derived from an EMBL/GenBank/DDBJ whole genome shotgun (WGS) entry which is preliminary data.</text>
</comment>
<sequence>MNNILTHIIRFIIFVLAQGLIFGQLDFGYGIHPMIYPLFIIMLPFDTRPVVLMALAFLIGIGVDFFMNTFGLHASAAVLIAYIRPSIFTRFAPRDDYDLLKEPTANEWGYAWFIKVALSLFFIHHLWFFTLEYFKWTAWKEIAMSTLLSVVVSVIISVLIQILFFKRSKNI</sequence>
<dbReference type="AlphaFoldDB" id="A0A2I0R5X7"/>
<evidence type="ECO:0008006" key="4">
    <source>
        <dbReference type="Google" id="ProtNLM"/>
    </source>
</evidence>
<evidence type="ECO:0000313" key="3">
    <source>
        <dbReference type="Proteomes" id="UP000236654"/>
    </source>
</evidence>
<protein>
    <recommendedName>
        <fullName evidence="4">Rod shape-determining protein MreD</fullName>
    </recommendedName>
</protein>